<evidence type="ECO:0000256" key="5">
    <source>
        <dbReference type="ARBA" id="ARBA00022741"/>
    </source>
</evidence>
<dbReference type="Pfam" id="PF01406">
    <property type="entry name" value="tRNA-synt_1e"/>
    <property type="match status" value="1"/>
</dbReference>
<keyword evidence="4" id="KW-0479">Metal-binding</keyword>
<dbReference type="InterPro" id="IPR024909">
    <property type="entry name" value="Cys-tRNA/MSH_ligase"/>
</dbReference>
<dbReference type="AlphaFoldDB" id="A0A0D2DXC5"/>
<gene>
    <name evidence="13" type="ORF">PV06_00007</name>
</gene>
<dbReference type="EMBL" id="KN847332">
    <property type="protein sequence ID" value="KIW47295.1"/>
    <property type="molecule type" value="Genomic_DNA"/>
</dbReference>
<keyword evidence="5" id="KW-0547">Nucleotide-binding</keyword>
<keyword evidence="3 13" id="KW-0436">Ligase</keyword>
<evidence type="ECO:0000256" key="3">
    <source>
        <dbReference type="ARBA" id="ARBA00022598"/>
    </source>
</evidence>
<evidence type="ECO:0000256" key="1">
    <source>
        <dbReference type="ARBA" id="ARBA00001947"/>
    </source>
</evidence>
<evidence type="ECO:0000256" key="11">
    <source>
        <dbReference type="SAM" id="MobiDB-lite"/>
    </source>
</evidence>
<dbReference type="RefSeq" id="XP_016267511.1">
    <property type="nucleotide sequence ID" value="XM_016400458.1"/>
</dbReference>
<evidence type="ECO:0000256" key="9">
    <source>
        <dbReference type="ARBA" id="ARBA00023146"/>
    </source>
</evidence>
<dbReference type="GO" id="GO:0005737">
    <property type="term" value="C:cytoplasm"/>
    <property type="evidence" value="ECO:0007669"/>
    <property type="project" value="TreeGrafter"/>
</dbReference>
<reference evidence="13 14" key="1">
    <citation type="submission" date="2015-01" db="EMBL/GenBank/DDBJ databases">
        <title>The Genome Sequence of Exophiala oligosperma CBS72588.</title>
        <authorList>
            <consortium name="The Broad Institute Genomics Platform"/>
            <person name="Cuomo C."/>
            <person name="de Hoog S."/>
            <person name="Gorbushina A."/>
            <person name="Stielow B."/>
            <person name="Teixiera M."/>
            <person name="Abouelleil A."/>
            <person name="Chapman S.B."/>
            <person name="Priest M."/>
            <person name="Young S.K."/>
            <person name="Wortman J."/>
            <person name="Nusbaum C."/>
            <person name="Birren B."/>
        </authorList>
    </citation>
    <scope>NUCLEOTIDE SEQUENCE [LARGE SCALE GENOMIC DNA]</scope>
    <source>
        <strain evidence="13 14">CBS 72588</strain>
    </source>
</reference>
<dbReference type="SUPFAM" id="SSF52374">
    <property type="entry name" value="Nucleotidylyl transferase"/>
    <property type="match status" value="1"/>
</dbReference>
<feature type="region of interest" description="Disordered" evidence="11">
    <location>
        <begin position="751"/>
        <end position="861"/>
    </location>
</feature>
<keyword evidence="14" id="KW-1185">Reference proteome</keyword>
<dbReference type="InterPro" id="IPR032678">
    <property type="entry name" value="tRNA-synt_1_cat_dom"/>
</dbReference>
<evidence type="ECO:0000259" key="12">
    <source>
        <dbReference type="Pfam" id="PF01406"/>
    </source>
</evidence>
<dbReference type="GO" id="GO:0005524">
    <property type="term" value="F:ATP binding"/>
    <property type="evidence" value="ECO:0007669"/>
    <property type="project" value="UniProtKB-KW"/>
</dbReference>
<dbReference type="GO" id="GO:0046872">
    <property type="term" value="F:metal ion binding"/>
    <property type="evidence" value="ECO:0007669"/>
    <property type="project" value="UniProtKB-KW"/>
</dbReference>
<dbReference type="CDD" id="cd00672">
    <property type="entry name" value="CysRS_core"/>
    <property type="match status" value="1"/>
</dbReference>
<comment type="cofactor">
    <cofactor evidence="1">
        <name>Zn(2+)</name>
        <dbReference type="ChEBI" id="CHEBI:29105"/>
    </cofactor>
</comment>
<keyword evidence="7" id="KW-0067">ATP-binding</keyword>
<keyword evidence="6" id="KW-0862">Zinc</keyword>
<name>A0A0D2DXC5_9EURO</name>
<sequence>MNHLRRAFCTITAAAAVAASSKCHPRALRMSQPPWIQPSGSTHQPQLKIYNSLTRSKVPFVPLQPERITWYACGPTVYDDSHLGHARNYVTTDIIRRILRDYFHFQVRFVMNITDVDDKIILRGRQKHLYDEYKKNHRYDETSSTAEGTGSDQETRYIDDKVRQDVRQAWHYYVQKNLKRIGPKTLLTPETFDGVVEHFYGDILAGGSLEPGTKPGDKEAKVKMHINTARSTAKALLSDPKMLTPHEFYSRVNDPMCLVLDDQFGKSIRGDDYAVFTKLTKEYENRFFQDMHDLNVMDPDDLVRVTEHGKEIADFVKKIADNKMAYRTTDGSVYFDIKAFESAGYPYARLEPWNRNDKELQADGEGALSQKEGDSKRSEADFALWKASKPGEPSWESEWGPGRPGWHIECSAMASGKLGQQMDIHSGGIDLAFPHHDNELAQSEAFWSDGNHRQWVNYFLHMGHLSIQGSKMSKSLKNFTTIREALHVQKEWTSRSLRIIFLLGNWKDGIEITDDMVVEGRNWEDRVDNFFLNAIENVKNAKASNGQRTIMASALLDAEEKVRAALLDSFNTPLAMSTLSALINAYNSAKKSDLTADDHRNTGLFVTRMVNIFGLNGNEPANTDTIGWKGIDVPDLAKEYVYPLAKMRDELRQAAIAKAITAEKVQEIVSTSPGLEEPPPSGRPRPSYARALSEFSRSALEVTGPAESKDLNKQILALCDRVRDVDLWQLDIYLEDRENAPSLVRPVTEGLKAARREREDKARAKEEAKKKREQEAQEKLQKGKLAPSEMFKPPHSEEYSAWDPDGVPTAAKDGSALSANRVKKLKKEWDAQRKAHEKYLAVTQQQQNGSTGAAGQQQQQS</sequence>
<evidence type="ECO:0000256" key="7">
    <source>
        <dbReference type="ARBA" id="ARBA00022840"/>
    </source>
</evidence>
<dbReference type="SUPFAM" id="SSF47323">
    <property type="entry name" value="Anticodon-binding domain of a subclass of class I aminoacyl-tRNA synthetases"/>
    <property type="match status" value="1"/>
</dbReference>
<dbReference type="EC" id="6.1.1.16" evidence="2"/>
<evidence type="ECO:0000256" key="10">
    <source>
        <dbReference type="ARBA" id="ARBA00031499"/>
    </source>
</evidence>
<dbReference type="HAMAP" id="MF_00041">
    <property type="entry name" value="Cys_tRNA_synth"/>
    <property type="match status" value="1"/>
</dbReference>
<evidence type="ECO:0000256" key="6">
    <source>
        <dbReference type="ARBA" id="ARBA00022833"/>
    </source>
</evidence>
<accession>A0A0D2DXC5</accession>
<dbReference type="OrthoDB" id="438179at2759"/>
<dbReference type="PANTHER" id="PTHR10890">
    <property type="entry name" value="CYSTEINYL-TRNA SYNTHETASE"/>
    <property type="match status" value="1"/>
</dbReference>
<feature type="compositionally biased region" description="Basic and acidic residues" evidence="11">
    <location>
        <begin position="827"/>
        <end position="839"/>
    </location>
</feature>
<proteinExistence type="inferred from homology"/>
<feature type="compositionally biased region" description="Low complexity" evidence="11">
    <location>
        <begin position="843"/>
        <end position="861"/>
    </location>
</feature>
<dbReference type="NCBIfam" id="TIGR00435">
    <property type="entry name" value="cysS"/>
    <property type="match status" value="1"/>
</dbReference>
<dbReference type="STRING" id="215243.A0A0D2DXC5"/>
<dbReference type="GO" id="GO:0006423">
    <property type="term" value="P:cysteinyl-tRNA aminoacylation"/>
    <property type="evidence" value="ECO:0007669"/>
    <property type="project" value="InterPro"/>
</dbReference>
<dbReference type="Gene3D" id="1.20.120.1910">
    <property type="entry name" value="Cysteine-tRNA ligase, C-terminal anti-codon recognition domain"/>
    <property type="match status" value="1"/>
</dbReference>
<dbReference type="VEuPathDB" id="FungiDB:PV06_00007"/>
<dbReference type="Gene3D" id="3.40.50.620">
    <property type="entry name" value="HUPs"/>
    <property type="match status" value="2"/>
</dbReference>
<dbReference type="Proteomes" id="UP000053342">
    <property type="component" value="Unassembled WGS sequence"/>
</dbReference>
<feature type="compositionally biased region" description="Basic and acidic residues" evidence="11">
    <location>
        <begin position="752"/>
        <end position="781"/>
    </location>
</feature>
<dbReference type="GeneID" id="27352081"/>
<keyword evidence="9" id="KW-0030">Aminoacyl-tRNA synthetase</keyword>
<dbReference type="PANTHER" id="PTHR10890:SF3">
    <property type="entry name" value="CYSTEINE--TRNA LIGASE, CYTOPLASMIC"/>
    <property type="match status" value="1"/>
</dbReference>
<protein>
    <recommendedName>
        <fullName evidence="2">cysteine--tRNA ligase</fullName>
        <ecNumber evidence="2">6.1.1.16</ecNumber>
    </recommendedName>
    <alternativeName>
        <fullName evidence="10">Cysteinyl-tRNA synthetase</fullName>
    </alternativeName>
</protein>
<dbReference type="GO" id="GO:0004817">
    <property type="term" value="F:cysteine-tRNA ligase activity"/>
    <property type="evidence" value="ECO:0007669"/>
    <property type="project" value="UniProtKB-EC"/>
</dbReference>
<keyword evidence="8" id="KW-0648">Protein biosynthesis</keyword>
<evidence type="ECO:0000313" key="13">
    <source>
        <dbReference type="EMBL" id="KIW47295.1"/>
    </source>
</evidence>
<evidence type="ECO:0000256" key="4">
    <source>
        <dbReference type="ARBA" id="ARBA00022723"/>
    </source>
</evidence>
<evidence type="ECO:0000256" key="2">
    <source>
        <dbReference type="ARBA" id="ARBA00012832"/>
    </source>
</evidence>
<evidence type="ECO:0000313" key="14">
    <source>
        <dbReference type="Proteomes" id="UP000053342"/>
    </source>
</evidence>
<organism evidence="13 14">
    <name type="scientific">Exophiala oligosperma</name>
    <dbReference type="NCBI Taxonomy" id="215243"/>
    <lineage>
        <taxon>Eukaryota</taxon>
        <taxon>Fungi</taxon>
        <taxon>Dikarya</taxon>
        <taxon>Ascomycota</taxon>
        <taxon>Pezizomycotina</taxon>
        <taxon>Eurotiomycetes</taxon>
        <taxon>Chaetothyriomycetidae</taxon>
        <taxon>Chaetothyriales</taxon>
        <taxon>Herpotrichiellaceae</taxon>
        <taxon>Exophiala</taxon>
    </lineage>
</organism>
<feature type="domain" description="tRNA synthetases class I catalytic" evidence="12">
    <location>
        <begin position="60"/>
        <end position="517"/>
    </location>
</feature>
<dbReference type="InterPro" id="IPR009080">
    <property type="entry name" value="tRNAsynth_Ia_anticodon-bd"/>
</dbReference>
<evidence type="ECO:0000256" key="8">
    <source>
        <dbReference type="ARBA" id="ARBA00022917"/>
    </source>
</evidence>
<dbReference type="InterPro" id="IPR014729">
    <property type="entry name" value="Rossmann-like_a/b/a_fold"/>
</dbReference>
<dbReference type="InterPro" id="IPR015803">
    <property type="entry name" value="Cys-tRNA-ligase"/>
</dbReference>